<feature type="region of interest" description="Disordered" evidence="1">
    <location>
        <begin position="1"/>
        <end position="37"/>
    </location>
</feature>
<dbReference type="EMBL" id="MU853771">
    <property type="protein sequence ID" value="KAK3942789.1"/>
    <property type="molecule type" value="Genomic_DNA"/>
</dbReference>
<organism evidence="3 4">
    <name type="scientific">Diplogelasinospora grovesii</name>
    <dbReference type="NCBI Taxonomy" id="303347"/>
    <lineage>
        <taxon>Eukaryota</taxon>
        <taxon>Fungi</taxon>
        <taxon>Dikarya</taxon>
        <taxon>Ascomycota</taxon>
        <taxon>Pezizomycotina</taxon>
        <taxon>Sordariomycetes</taxon>
        <taxon>Sordariomycetidae</taxon>
        <taxon>Sordariales</taxon>
        <taxon>Diplogelasinosporaceae</taxon>
        <taxon>Diplogelasinospora</taxon>
    </lineage>
</organism>
<dbReference type="PANTHER" id="PTHR34502:SF3">
    <property type="entry name" value="DUF6594 DOMAIN-CONTAINING PROTEIN"/>
    <property type="match status" value="1"/>
</dbReference>
<name>A0AAN6NBM6_9PEZI</name>
<protein>
    <recommendedName>
        <fullName evidence="2">DUF6594 domain-containing protein</fullName>
    </recommendedName>
</protein>
<feature type="compositionally biased region" description="Polar residues" evidence="1">
    <location>
        <begin position="23"/>
        <end position="33"/>
    </location>
</feature>
<feature type="compositionally biased region" description="Basic and acidic residues" evidence="1">
    <location>
        <begin position="1"/>
        <end position="11"/>
    </location>
</feature>
<comment type="caution">
    <text evidence="3">The sequence shown here is derived from an EMBL/GenBank/DDBJ whole genome shotgun (WGS) entry which is preliminary data.</text>
</comment>
<gene>
    <name evidence="3" type="ORF">QBC46DRAFT_67420</name>
</gene>
<dbReference type="Proteomes" id="UP001303473">
    <property type="component" value="Unassembled WGS sequence"/>
</dbReference>
<evidence type="ECO:0000313" key="4">
    <source>
        <dbReference type="Proteomes" id="UP001303473"/>
    </source>
</evidence>
<accession>A0AAN6NBM6</accession>
<dbReference type="PANTHER" id="PTHR34502">
    <property type="entry name" value="DUF6594 DOMAIN-CONTAINING PROTEIN-RELATED"/>
    <property type="match status" value="1"/>
</dbReference>
<dbReference type="Pfam" id="PF20237">
    <property type="entry name" value="DUF6594"/>
    <property type="match status" value="1"/>
</dbReference>
<keyword evidence="4" id="KW-1185">Reference proteome</keyword>
<proteinExistence type="predicted"/>
<dbReference type="AlphaFoldDB" id="A0AAN6NBM6"/>
<evidence type="ECO:0000256" key="1">
    <source>
        <dbReference type="SAM" id="MobiDB-lite"/>
    </source>
</evidence>
<reference evidence="4" key="1">
    <citation type="journal article" date="2023" name="Mol. Phylogenet. Evol.">
        <title>Genome-scale phylogeny and comparative genomics of the fungal order Sordariales.</title>
        <authorList>
            <person name="Hensen N."/>
            <person name="Bonometti L."/>
            <person name="Westerberg I."/>
            <person name="Brannstrom I.O."/>
            <person name="Guillou S."/>
            <person name="Cros-Aarteil S."/>
            <person name="Calhoun S."/>
            <person name="Haridas S."/>
            <person name="Kuo A."/>
            <person name="Mondo S."/>
            <person name="Pangilinan J."/>
            <person name="Riley R."/>
            <person name="LaButti K."/>
            <person name="Andreopoulos B."/>
            <person name="Lipzen A."/>
            <person name="Chen C."/>
            <person name="Yan M."/>
            <person name="Daum C."/>
            <person name="Ng V."/>
            <person name="Clum A."/>
            <person name="Steindorff A."/>
            <person name="Ohm R.A."/>
            <person name="Martin F."/>
            <person name="Silar P."/>
            <person name="Natvig D.O."/>
            <person name="Lalanne C."/>
            <person name="Gautier V."/>
            <person name="Ament-Velasquez S.L."/>
            <person name="Kruys A."/>
            <person name="Hutchinson M.I."/>
            <person name="Powell A.J."/>
            <person name="Barry K."/>
            <person name="Miller A.N."/>
            <person name="Grigoriev I.V."/>
            <person name="Debuchy R."/>
            <person name="Gladieux P."/>
            <person name="Hiltunen Thoren M."/>
            <person name="Johannesson H."/>
        </authorList>
    </citation>
    <scope>NUCLEOTIDE SEQUENCE [LARGE SCALE GENOMIC DNA]</scope>
    <source>
        <strain evidence="4">CBS 340.73</strain>
    </source>
</reference>
<evidence type="ECO:0000259" key="2">
    <source>
        <dbReference type="Pfam" id="PF20237"/>
    </source>
</evidence>
<sequence>MDDASRVEEGRLPPNPGRVEVTSPGNSNTQQSDEGIGGHATWASYIGSFPRELIAAIKAANESDQEFSEKRRNIHESLNGYPRLGAFVASDRNFLIVRRFNHLQARLLLQVQDELRKFEAQLDAMDKGPLSACESLQFREMDDDLSGRRKSLVRKIEYPSAYF</sequence>
<evidence type="ECO:0000313" key="3">
    <source>
        <dbReference type="EMBL" id="KAK3942789.1"/>
    </source>
</evidence>
<feature type="domain" description="DUF6594" evidence="2">
    <location>
        <begin position="81"/>
        <end position="156"/>
    </location>
</feature>
<dbReference type="InterPro" id="IPR046529">
    <property type="entry name" value="DUF6594"/>
</dbReference>